<protein>
    <submittedName>
        <fullName evidence="1">Uncharacterized protein</fullName>
    </submittedName>
</protein>
<gene>
    <name evidence="1" type="ORF">A7K91_14190</name>
</gene>
<dbReference type="Proteomes" id="UP000092024">
    <property type="component" value="Unassembled WGS sequence"/>
</dbReference>
<sequence length="237" mass="26981">MKRRYAGALACLAVIATAIGLYMSQEKITDADLRVMLNAWDNKEISDNQKNKTINALMDFISREPGISSDRLKELSSSINVFEIEGIKIVEYLENPEIYGSSSKASYHFILYNGVVEKFDHNGSMQIDDVVERTNDVCYVYATDYRVSNITGIQMFSIAITKDNKVELTSLISQQQMESAFVYDDKTEILYRHDDHIYFEEIRNNGSEVLINTGDSDFILVLDDEGKYTIHQISAVH</sequence>
<dbReference type="EMBL" id="LYPA01000054">
    <property type="protein sequence ID" value="OBR65711.1"/>
    <property type="molecule type" value="Genomic_DNA"/>
</dbReference>
<dbReference type="OrthoDB" id="9841355at2"/>
<proteinExistence type="predicted"/>
<comment type="caution">
    <text evidence="1">The sequence shown here is derived from an EMBL/GenBank/DDBJ whole genome shotgun (WGS) entry which is preliminary data.</text>
</comment>
<reference evidence="1 2" key="1">
    <citation type="submission" date="2016-05" db="EMBL/GenBank/DDBJ databases">
        <title>Paenibacillus oryzae. sp. nov., isolated from the rice root.</title>
        <authorList>
            <person name="Zhang J."/>
            <person name="Zhang X."/>
        </authorList>
    </citation>
    <scope>NUCLEOTIDE SEQUENCE [LARGE SCALE GENOMIC DNA]</scope>
    <source>
        <strain evidence="1 2">1DrF-4</strain>
    </source>
</reference>
<accession>A0A1A5YJC0</accession>
<dbReference type="AlphaFoldDB" id="A0A1A5YJC0"/>
<name>A0A1A5YJC0_9BACL</name>
<dbReference type="RefSeq" id="WP_068683065.1">
    <property type="nucleotide sequence ID" value="NZ_LYPA01000054.1"/>
</dbReference>
<keyword evidence="2" id="KW-1185">Reference proteome</keyword>
<evidence type="ECO:0000313" key="1">
    <source>
        <dbReference type="EMBL" id="OBR65711.1"/>
    </source>
</evidence>
<evidence type="ECO:0000313" key="2">
    <source>
        <dbReference type="Proteomes" id="UP000092024"/>
    </source>
</evidence>
<organism evidence="1 2">
    <name type="scientific">Paenibacillus oryzae</name>
    <dbReference type="NCBI Taxonomy" id="1844972"/>
    <lineage>
        <taxon>Bacteria</taxon>
        <taxon>Bacillati</taxon>
        <taxon>Bacillota</taxon>
        <taxon>Bacilli</taxon>
        <taxon>Bacillales</taxon>
        <taxon>Paenibacillaceae</taxon>
        <taxon>Paenibacillus</taxon>
    </lineage>
</organism>